<feature type="compositionally biased region" description="Polar residues" evidence="1">
    <location>
        <begin position="76"/>
        <end position="86"/>
    </location>
</feature>
<name>A0A9D4U5N3_ADICA</name>
<evidence type="ECO:0000313" key="3">
    <source>
        <dbReference type="Proteomes" id="UP000886520"/>
    </source>
</evidence>
<proteinExistence type="predicted"/>
<dbReference type="Proteomes" id="UP000886520">
    <property type="component" value="Chromosome 24"/>
</dbReference>
<organism evidence="2 3">
    <name type="scientific">Adiantum capillus-veneris</name>
    <name type="common">Maidenhair fern</name>
    <dbReference type="NCBI Taxonomy" id="13818"/>
    <lineage>
        <taxon>Eukaryota</taxon>
        <taxon>Viridiplantae</taxon>
        <taxon>Streptophyta</taxon>
        <taxon>Embryophyta</taxon>
        <taxon>Tracheophyta</taxon>
        <taxon>Polypodiopsida</taxon>
        <taxon>Polypodiidae</taxon>
        <taxon>Polypodiales</taxon>
        <taxon>Pteridineae</taxon>
        <taxon>Pteridaceae</taxon>
        <taxon>Vittarioideae</taxon>
        <taxon>Adiantum</taxon>
    </lineage>
</organism>
<evidence type="ECO:0000256" key="1">
    <source>
        <dbReference type="SAM" id="MobiDB-lite"/>
    </source>
</evidence>
<gene>
    <name evidence="2" type="ORF">GOP47_0025126</name>
</gene>
<comment type="caution">
    <text evidence="2">The sequence shown here is derived from an EMBL/GenBank/DDBJ whole genome shotgun (WGS) entry which is preliminary data.</text>
</comment>
<feature type="compositionally biased region" description="Basic residues" evidence="1">
    <location>
        <begin position="61"/>
        <end position="71"/>
    </location>
</feature>
<evidence type="ECO:0000313" key="2">
    <source>
        <dbReference type="EMBL" id="KAI5060706.1"/>
    </source>
</evidence>
<keyword evidence="3" id="KW-1185">Reference proteome</keyword>
<reference evidence="2" key="1">
    <citation type="submission" date="2021-01" db="EMBL/GenBank/DDBJ databases">
        <title>Adiantum capillus-veneris genome.</title>
        <authorList>
            <person name="Fang Y."/>
            <person name="Liao Q."/>
        </authorList>
    </citation>
    <scope>NUCLEOTIDE SEQUENCE</scope>
    <source>
        <strain evidence="2">H3</strain>
        <tissue evidence="2">Leaf</tissue>
    </source>
</reference>
<dbReference type="EMBL" id="JABFUD020000024">
    <property type="protein sequence ID" value="KAI5060706.1"/>
    <property type="molecule type" value="Genomic_DNA"/>
</dbReference>
<sequence>MSAPSRRSAFREASLGGHHQGGGHRSRRSIVREAGRMSWRRAARGDQGPSIEAKKAERSLRKQGSRARAAIKKQSGGRQQAKASLTTCREKYTPVVASLRFRSCSKDEL</sequence>
<feature type="region of interest" description="Disordered" evidence="1">
    <location>
        <begin position="1"/>
        <end position="86"/>
    </location>
</feature>
<protein>
    <submittedName>
        <fullName evidence="2">Uncharacterized protein</fullName>
    </submittedName>
</protein>
<accession>A0A9D4U5N3</accession>
<dbReference type="AlphaFoldDB" id="A0A9D4U5N3"/>